<accession>A0ABU9N5U5</accession>
<evidence type="ECO:0000259" key="6">
    <source>
        <dbReference type="PROSITE" id="PS51352"/>
    </source>
</evidence>
<organism evidence="7 8">
    <name type="scientific">Flavobacterium aureirubrum</name>
    <dbReference type="NCBI Taxonomy" id="3133147"/>
    <lineage>
        <taxon>Bacteria</taxon>
        <taxon>Pseudomonadati</taxon>
        <taxon>Bacteroidota</taxon>
        <taxon>Flavobacteriia</taxon>
        <taxon>Flavobacteriales</taxon>
        <taxon>Flavobacteriaceae</taxon>
        <taxon>Flavobacterium</taxon>
    </lineage>
</organism>
<dbReference type="InterPro" id="IPR050553">
    <property type="entry name" value="Thioredoxin_ResA/DsbE_sf"/>
</dbReference>
<gene>
    <name evidence="7" type="ORF">WFZ85_08220</name>
</gene>
<evidence type="ECO:0000256" key="2">
    <source>
        <dbReference type="ARBA" id="ARBA00022748"/>
    </source>
</evidence>
<evidence type="ECO:0000256" key="5">
    <source>
        <dbReference type="SAM" id="Phobius"/>
    </source>
</evidence>
<dbReference type="InterPro" id="IPR013766">
    <property type="entry name" value="Thioredoxin_domain"/>
</dbReference>
<sequence length="370" mass="42528">MKQTSILNINYLIILISILILISCERNEKIIAIKGNIPNLLNGTMYLCKEQNLNKIDSVKTVNGKFEFNYNLESKEPIYLTFHHIDNNGVFSHISFKTKAKYKDGGFNSSVLLSDTLIIINDSLNDITPLGFDNGGKSKLQEISRFKAGYQTNAIMHTNGDLFDFINKTTYEKVLNKIKEYPNAYHLLFQINNTRNSFTATQVQNFLNTFDGEIRKSNTFKTLKGYNEKRLEKNKIKLPKLIDNTGKQADILDASYKKHLVVFWASWCGPCRQEIPALKEVYSRYNKDIEFVSISTDTNNSSWQKAVVKENMPWKQLIVNENSKEYEPIEICFQVSNSIPYVALIDNNMKVLKSTVGSMTEKELEDFLKD</sequence>
<dbReference type="InterPro" id="IPR036249">
    <property type="entry name" value="Thioredoxin-like_sf"/>
</dbReference>
<dbReference type="Pfam" id="PF14289">
    <property type="entry name" value="DUF4369"/>
    <property type="match status" value="1"/>
</dbReference>
<feature type="transmembrane region" description="Helical" evidence="5">
    <location>
        <begin position="6"/>
        <end position="24"/>
    </location>
</feature>
<dbReference type="PANTHER" id="PTHR42852">
    <property type="entry name" value="THIOL:DISULFIDE INTERCHANGE PROTEIN DSBE"/>
    <property type="match status" value="1"/>
</dbReference>
<feature type="domain" description="Thioredoxin" evidence="6">
    <location>
        <begin position="194"/>
        <end position="370"/>
    </location>
</feature>
<dbReference type="Gene3D" id="3.40.30.10">
    <property type="entry name" value="Glutaredoxin"/>
    <property type="match status" value="1"/>
</dbReference>
<evidence type="ECO:0000256" key="4">
    <source>
        <dbReference type="ARBA" id="ARBA00023284"/>
    </source>
</evidence>
<evidence type="ECO:0000313" key="8">
    <source>
        <dbReference type="Proteomes" id="UP001460072"/>
    </source>
</evidence>
<comment type="caution">
    <text evidence="7">The sequence shown here is derived from an EMBL/GenBank/DDBJ whole genome shotgun (WGS) entry which is preliminary data.</text>
</comment>
<dbReference type="EMBL" id="JBCGDO010000008">
    <property type="protein sequence ID" value="MEM0542601.1"/>
    <property type="molecule type" value="Genomic_DNA"/>
</dbReference>
<dbReference type="InterPro" id="IPR012336">
    <property type="entry name" value="Thioredoxin-like_fold"/>
</dbReference>
<reference evidence="7 8" key="1">
    <citation type="submission" date="2024-03" db="EMBL/GenBank/DDBJ databases">
        <title>Two novel species of the genus Flavobacterium exhibiting potentially degradation of complex polysaccharides.</title>
        <authorList>
            <person name="Lian X."/>
        </authorList>
    </citation>
    <scope>NUCLEOTIDE SEQUENCE [LARGE SCALE GENOMIC DNA]</scope>
    <source>
        <strain evidence="8">j3</strain>
    </source>
</reference>
<dbReference type="CDD" id="cd02966">
    <property type="entry name" value="TlpA_like_family"/>
    <property type="match status" value="1"/>
</dbReference>
<dbReference type="RefSeq" id="WP_342695807.1">
    <property type="nucleotide sequence ID" value="NZ_JBCGDO010000008.1"/>
</dbReference>
<dbReference type="PROSITE" id="PS51257">
    <property type="entry name" value="PROKAR_LIPOPROTEIN"/>
    <property type="match status" value="1"/>
</dbReference>
<keyword evidence="5" id="KW-1133">Transmembrane helix</keyword>
<dbReference type="PROSITE" id="PS51352">
    <property type="entry name" value="THIOREDOXIN_2"/>
    <property type="match status" value="1"/>
</dbReference>
<evidence type="ECO:0000256" key="3">
    <source>
        <dbReference type="ARBA" id="ARBA00023157"/>
    </source>
</evidence>
<keyword evidence="5" id="KW-0472">Membrane</keyword>
<keyword evidence="5" id="KW-0812">Transmembrane</keyword>
<evidence type="ECO:0000256" key="1">
    <source>
        <dbReference type="ARBA" id="ARBA00004196"/>
    </source>
</evidence>
<keyword evidence="8" id="KW-1185">Reference proteome</keyword>
<dbReference type="Proteomes" id="UP001460072">
    <property type="component" value="Unassembled WGS sequence"/>
</dbReference>
<evidence type="ECO:0000313" key="7">
    <source>
        <dbReference type="EMBL" id="MEM0542601.1"/>
    </source>
</evidence>
<keyword evidence="2" id="KW-0201">Cytochrome c-type biogenesis</keyword>
<name>A0ABU9N5U5_9FLAO</name>
<dbReference type="PROSITE" id="PS00194">
    <property type="entry name" value="THIOREDOXIN_1"/>
    <property type="match status" value="1"/>
</dbReference>
<comment type="subcellular location">
    <subcellularLocation>
        <location evidence="1">Cell envelope</location>
    </subcellularLocation>
</comment>
<dbReference type="InterPro" id="IPR017937">
    <property type="entry name" value="Thioredoxin_CS"/>
</dbReference>
<protein>
    <submittedName>
        <fullName evidence="7">TlpA disulfide reductase family protein</fullName>
    </submittedName>
</protein>
<dbReference type="Pfam" id="PF13905">
    <property type="entry name" value="Thioredoxin_8"/>
    <property type="match status" value="1"/>
</dbReference>
<dbReference type="InterPro" id="IPR025380">
    <property type="entry name" value="DUF4369"/>
</dbReference>
<proteinExistence type="predicted"/>
<dbReference type="PANTHER" id="PTHR42852:SF6">
    <property type="entry name" value="THIOL:DISULFIDE INTERCHANGE PROTEIN DSBE"/>
    <property type="match status" value="1"/>
</dbReference>
<keyword evidence="4" id="KW-0676">Redox-active center</keyword>
<keyword evidence="3" id="KW-1015">Disulfide bond</keyword>
<dbReference type="SUPFAM" id="SSF52833">
    <property type="entry name" value="Thioredoxin-like"/>
    <property type="match status" value="1"/>
</dbReference>